<dbReference type="KEGG" id="amt:Amet_0113"/>
<dbReference type="HOGENOM" id="CLU_2893922_0_0_9"/>
<feature type="transmembrane region" description="Helical" evidence="1">
    <location>
        <begin position="7"/>
        <end position="26"/>
    </location>
</feature>
<dbReference type="Proteomes" id="UP000001572">
    <property type="component" value="Chromosome"/>
</dbReference>
<feature type="transmembrane region" description="Helical" evidence="1">
    <location>
        <begin position="38"/>
        <end position="54"/>
    </location>
</feature>
<accession>A6TJI6</accession>
<keyword evidence="1" id="KW-1133">Transmembrane helix</keyword>
<dbReference type="AlphaFoldDB" id="A6TJI6"/>
<proteinExistence type="predicted"/>
<dbReference type="EMBL" id="CP000724">
    <property type="protein sequence ID" value="ABR46354.1"/>
    <property type="molecule type" value="Genomic_DNA"/>
</dbReference>
<protein>
    <submittedName>
        <fullName evidence="2">Uncharacterized protein</fullName>
    </submittedName>
</protein>
<reference evidence="3" key="1">
    <citation type="journal article" date="2016" name="Genome Announc.">
        <title>Complete genome sequence of Alkaliphilus metalliredigens strain QYMF, an alkaliphilic and metal-reducing bacterium isolated from borax-contaminated leachate ponds.</title>
        <authorList>
            <person name="Hwang C."/>
            <person name="Copeland A."/>
            <person name="Lucas S."/>
            <person name="Lapidus A."/>
            <person name="Barry K."/>
            <person name="Detter J.C."/>
            <person name="Glavina Del Rio T."/>
            <person name="Hammon N."/>
            <person name="Israni S."/>
            <person name="Dalin E."/>
            <person name="Tice H."/>
            <person name="Pitluck S."/>
            <person name="Chertkov O."/>
            <person name="Brettin T."/>
            <person name="Bruce D."/>
            <person name="Han C."/>
            <person name="Schmutz J."/>
            <person name="Larimer F."/>
            <person name="Land M.L."/>
            <person name="Hauser L."/>
            <person name="Kyrpides N."/>
            <person name="Mikhailova N."/>
            <person name="Ye Q."/>
            <person name="Zhou J."/>
            <person name="Richardson P."/>
            <person name="Fields M.W."/>
        </authorList>
    </citation>
    <scope>NUCLEOTIDE SEQUENCE [LARGE SCALE GENOMIC DNA]</scope>
    <source>
        <strain evidence="3">QYMF</strain>
    </source>
</reference>
<evidence type="ECO:0000256" key="1">
    <source>
        <dbReference type="SAM" id="Phobius"/>
    </source>
</evidence>
<gene>
    <name evidence="2" type="ordered locus">Amet_0113</name>
</gene>
<organism evidence="2 3">
    <name type="scientific">Alkaliphilus metalliredigens (strain QYMF)</name>
    <dbReference type="NCBI Taxonomy" id="293826"/>
    <lineage>
        <taxon>Bacteria</taxon>
        <taxon>Bacillati</taxon>
        <taxon>Bacillota</taxon>
        <taxon>Clostridia</taxon>
        <taxon>Peptostreptococcales</taxon>
        <taxon>Natronincolaceae</taxon>
        <taxon>Alkaliphilus</taxon>
    </lineage>
</organism>
<evidence type="ECO:0000313" key="2">
    <source>
        <dbReference type="EMBL" id="ABR46354.1"/>
    </source>
</evidence>
<keyword evidence="1" id="KW-0472">Membrane</keyword>
<keyword evidence="3" id="KW-1185">Reference proteome</keyword>
<evidence type="ECO:0000313" key="3">
    <source>
        <dbReference type="Proteomes" id="UP000001572"/>
    </source>
</evidence>
<name>A6TJI6_ALKMQ</name>
<sequence length="62" mass="7207">MSIKKMQILIFIGALIHITLSLLKFNNPLEKYKTESEIGIFLLVVYLIIIFFAYKTKTKVKS</sequence>
<dbReference type="RefSeq" id="WP_011971263.1">
    <property type="nucleotide sequence ID" value="NC_009633.1"/>
</dbReference>
<keyword evidence="1" id="KW-0812">Transmembrane</keyword>